<dbReference type="InterPro" id="IPR001245">
    <property type="entry name" value="Ser-Thr/Tyr_kinase_cat_dom"/>
</dbReference>
<reference evidence="12" key="5">
    <citation type="journal article" date="2021" name="G3 (Bethesda)">
        <title>Aegilops tauschii genome assembly Aet v5.0 features greater sequence contiguity and improved annotation.</title>
        <authorList>
            <person name="Wang L."/>
            <person name="Zhu T."/>
            <person name="Rodriguez J.C."/>
            <person name="Deal K.R."/>
            <person name="Dubcovsky J."/>
            <person name="McGuire P.E."/>
            <person name="Lux T."/>
            <person name="Spannagl M."/>
            <person name="Mayer K.F.X."/>
            <person name="Baldrich P."/>
            <person name="Meyers B.C."/>
            <person name="Huo N."/>
            <person name="Gu Y.Q."/>
            <person name="Zhou H."/>
            <person name="Devos K.M."/>
            <person name="Bennetzen J.L."/>
            <person name="Unver T."/>
            <person name="Budak H."/>
            <person name="Gulick P.J."/>
            <person name="Galiba G."/>
            <person name="Kalapos B."/>
            <person name="Nelson D.R."/>
            <person name="Li P."/>
            <person name="You F.M."/>
            <person name="Luo M.C."/>
            <person name="Dvorak J."/>
        </authorList>
    </citation>
    <scope>NUCLEOTIDE SEQUENCE [LARGE SCALE GENOMIC DNA]</scope>
    <source>
        <strain evidence="12">cv. AL8/78</strain>
    </source>
</reference>
<dbReference type="InterPro" id="IPR046959">
    <property type="entry name" value="PRK1-6/SRF4-like"/>
</dbReference>
<dbReference type="Gene3D" id="1.10.510.10">
    <property type="entry name" value="Transferase(Phosphotransferase) domain 1"/>
    <property type="match status" value="1"/>
</dbReference>
<name>A0A453NIV7_AEGTS</name>
<dbReference type="AlphaFoldDB" id="A0A453NIV7"/>
<evidence type="ECO:0000256" key="2">
    <source>
        <dbReference type="ARBA" id="ARBA00022614"/>
    </source>
</evidence>
<feature type="transmembrane region" description="Helical" evidence="10">
    <location>
        <begin position="209"/>
        <end position="230"/>
    </location>
</feature>
<dbReference type="Gene3D" id="3.30.200.20">
    <property type="entry name" value="Phosphorylase Kinase, domain 1"/>
    <property type="match status" value="1"/>
</dbReference>
<evidence type="ECO:0000256" key="5">
    <source>
        <dbReference type="ARBA" id="ARBA00022737"/>
    </source>
</evidence>
<keyword evidence="5" id="KW-0677">Repeat</keyword>
<dbReference type="InterPro" id="IPR000719">
    <property type="entry name" value="Prot_kinase_dom"/>
</dbReference>
<feature type="region of interest" description="Disordered" evidence="9">
    <location>
        <begin position="147"/>
        <end position="202"/>
    </location>
</feature>
<dbReference type="PANTHER" id="PTHR48007">
    <property type="entry name" value="LEUCINE-RICH REPEAT RECEPTOR-LIKE PROTEIN KINASE PXC1"/>
    <property type="match status" value="1"/>
</dbReference>
<dbReference type="InterPro" id="IPR013210">
    <property type="entry name" value="LRR_N_plant-typ"/>
</dbReference>
<dbReference type="InterPro" id="IPR032675">
    <property type="entry name" value="LRR_dom_sf"/>
</dbReference>
<reference evidence="13" key="2">
    <citation type="journal article" date="2017" name="Nat. Plants">
        <title>The Aegilops tauschii genome reveals multiple impacts of transposons.</title>
        <authorList>
            <person name="Zhao G."/>
            <person name="Zou C."/>
            <person name="Li K."/>
            <person name="Wang K."/>
            <person name="Li T."/>
            <person name="Gao L."/>
            <person name="Zhang X."/>
            <person name="Wang H."/>
            <person name="Yang Z."/>
            <person name="Liu X."/>
            <person name="Jiang W."/>
            <person name="Mao L."/>
            <person name="Kong X."/>
            <person name="Jiao Y."/>
            <person name="Jia J."/>
        </authorList>
    </citation>
    <scope>NUCLEOTIDE SEQUENCE [LARGE SCALE GENOMIC DNA]</scope>
    <source>
        <strain evidence="13">cv. AL8/78</strain>
    </source>
</reference>
<dbReference type="PROSITE" id="PS50011">
    <property type="entry name" value="PROTEIN_KINASE_DOM"/>
    <property type="match status" value="1"/>
</dbReference>
<keyword evidence="2" id="KW-0433">Leucine-rich repeat</keyword>
<organism evidence="12 13">
    <name type="scientific">Aegilops tauschii subsp. strangulata</name>
    <name type="common">Goatgrass</name>
    <dbReference type="NCBI Taxonomy" id="200361"/>
    <lineage>
        <taxon>Eukaryota</taxon>
        <taxon>Viridiplantae</taxon>
        <taxon>Streptophyta</taxon>
        <taxon>Embryophyta</taxon>
        <taxon>Tracheophyta</taxon>
        <taxon>Spermatophyta</taxon>
        <taxon>Magnoliopsida</taxon>
        <taxon>Liliopsida</taxon>
        <taxon>Poales</taxon>
        <taxon>Poaceae</taxon>
        <taxon>BOP clade</taxon>
        <taxon>Pooideae</taxon>
        <taxon>Triticodae</taxon>
        <taxon>Triticeae</taxon>
        <taxon>Triticinae</taxon>
        <taxon>Aegilops</taxon>
    </lineage>
</organism>
<reference evidence="13" key="1">
    <citation type="journal article" date="2014" name="Science">
        <title>Ancient hybridizations among the ancestral genomes of bread wheat.</title>
        <authorList>
            <consortium name="International Wheat Genome Sequencing Consortium,"/>
            <person name="Marcussen T."/>
            <person name="Sandve S.R."/>
            <person name="Heier L."/>
            <person name="Spannagl M."/>
            <person name="Pfeifer M."/>
            <person name="Jakobsen K.S."/>
            <person name="Wulff B.B."/>
            <person name="Steuernagel B."/>
            <person name="Mayer K.F."/>
            <person name="Olsen O.A."/>
        </authorList>
    </citation>
    <scope>NUCLEOTIDE SEQUENCE [LARGE SCALE GENOMIC DNA]</scope>
    <source>
        <strain evidence="13">cv. AL8/78</strain>
    </source>
</reference>
<accession>A0A453NIV7</accession>
<dbReference type="Pfam" id="PF00560">
    <property type="entry name" value="LRR_1"/>
    <property type="match status" value="2"/>
</dbReference>
<dbReference type="Pfam" id="PF07714">
    <property type="entry name" value="PK_Tyr_Ser-Thr"/>
    <property type="match status" value="1"/>
</dbReference>
<keyword evidence="6 10" id="KW-1133">Transmembrane helix</keyword>
<keyword evidence="13" id="KW-1185">Reference proteome</keyword>
<dbReference type="Proteomes" id="UP000015105">
    <property type="component" value="Chromosome 6D"/>
</dbReference>
<evidence type="ECO:0000256" key="8">
    <source>
        <dbReference type="ARBA" id="ARBA00023180"/>
    </source>
</evidence>
<dbReference type="SUPFAM" id="SSF56112">
    <property type="entry name" value="Protein kinase-like (PK-like)"/>
    <property type="match status" value="1"/>
</dbReference>
<reference evidence="12" key="4">
    <citation type="submission" date="2019-03" db="UniProtKB">
        <authorList>
            <consortium name="EnsemblPlants"/>
        </authorList>
    </citation>
    <scope>IDENTIFICATION</scope>
</reference>
<keyword evidence="4" id="KW-0732">Signal</keyword>
<dbReference type="PANTHER" id="PTHR48007:SF85">
    <property type="entry name" value="STRUBBELIG FAMILY RECEPTOR PROTEIN KINASE-RELATED"/>
    <property type="match status" value="1"/>
</dbReference>
<evidence type="ECO:0000256" key="1">
    <source>
        <dbReference type="ARBA" id="ARBA00004370"/>
    </source>
</evidence>
<dbReference type="FunFam" id="1.10.510.10:FF:000095">
    <property type="entry name" value="protein STRUBBELIG-RECEPTOR FAMILY 8"/>
    <property type="match status" value="1"/>
</dbReference>
<keyword evidence="7 10" id="KW-0472">Membrane</keyword>
<evidence type="ECO:0000256" key="4">
    <source>
        <dbReference type="ARBA" id="ARBA00022729"/>
    </source>
</evidence>
<evidence type="ECO:0000313" key="13">
    <source>
        <dbReference type="Proteomes" id="UP000015105"/>
    </source>
</evidence>
<keyword evidence="8" id="KW-0325">Glycoprotein</keyword>
<feature type="region of interest" description="Disordered" evidence="9">
    <location>
        <begin position="240"/>
        <end position="276"/>
    </location>
</feature>
<dbReference type="SUPFAM" id="SSF52058">
    <property type="entry name" value="L domain-like"/>
    <property type="match status" value="1"/>
</dbReference>
<feature type="compositionally biased region" description="Pro residues" evidence="9">
    <location>
        <begin position="316"/>
        <end position="329"/>
    </location>
</feature>
<dbReference type="GO" id="GO:0004672">
    <property type="term" value="F:protein kinase activity"/>
    <property type="evidence" value="ECO:0007669"/>
    <property type="project" value="InterPro"/>
</dbReference>
<keyword evidence="3 10" id="KW-0812">Transmembrane</keyword>
<dbReference type="Gene3D" id="3.80.10.10">
    <property type="entry name" value="Ribonuclease Inhibitor"/>
    <property type="match status" value="1"/>
</dbReference>
<dbReference type="InterPro" id="IPR011009">
    <property type="entry name" value="Kinase-like_dom_sf"/>
</dbReference>
<evidence type="ECO:0000313" key="12">
    <source>
        <dbReference type="EnsemblPlants" id="AET6Gv20393100.12"/>
    </source>
</evidence>
<feature type="domain" description="Protein kinase" evidence="11">
    <location>
        <begin position="373"/>
        <end position="635"/>
    </location>
</feature>
<evidence type="ECO:0000259" key="11">
    <source>
        <dbReference type="PROSITE" id="PS50011"/>
    </source>
</evidence>
<dbReference type="FunFam" id="3.30.200.20:FF:000125">
    <property type="entry name" value="Protein STRUBBELIG-RECEPTOR FAMILY 8"/>
    <property type="match status" value="1"/>
</dbReference>
<sequence>SLVADISAINGLYVALGSPALPGWTANGGDPCGEKWQGVVCIGSNIDAINFIAATMGGQLGSLGNFTAITTMSLNDNHLDGQLPDAFGSLVGLINLDISSNNFSGPLPTSLGNLSSLVTLNIENNLFSGPIPPKLLNIPNLKKDGNPFNTSIAPSTSPSLTPTQTPSSPSSPSGTPSSSNTPSSSSGGSTARDSRSSSGKHKSSTLRTVGYVFLAIVLFIIVVLLVIFCLSKYQERQRHDYTTSQVGRVHQRVEEPKVKQASAQSRNDVKKGSAGVPDRKHVREINLAIPAALEKPPEKREERVINLERTESDIFAPPPPQPVSPPPPPPVEKVIVNPIVRPEKRASTPPRAGPSTSATSFSVATLQQYTNSFGEENLIRESRLGKVYLAELPEGKLLEVMKIDNANGRIPVDDFLELVACISDIRHPSILELVGYCAEYGQRLLVYNHFSRRTLHDVLHERDDLDSALSWGARLQVALGSAKALEYLHDTCEPPVVHQNFEPANVLLDNRFSVRVAECGLSVLTLSSSVTQLSGRMRALLNYEAPEIQESGTFTDRSDVYSFGVVMLELLTGRKPYDSSRPRHEQHLVRWAQSQFHDIESLTRIVDPSIRGECSEKVLSRFVDIISRCIPPEPE</sequence>
<evidence type="ECO:0000256" key="3">
    <source>
        <dbReference type="ARBA" id="ARBA00022692"/>
    </source>
</evidence>
<dbReference type="Pfam" id="PF08263">
    <property type="entry name" value="LRRNT_2"/>
    <property type="match status" value="1"/>
</dbReference>
<protein>
    <recommendedName>
        <fullName evidence="11">Protein kinase domain-containing protein</fullName>
    </recommendedName>
</protein>
<dbReference type="FunFam" id="3.80.10.10:FF:000041">
    <property type="entry name" value="LRR receptor-like serine/threonine-protein kinase ERECTA"/>
    <property type="match status" value="1"/>
</dbReference>
<comment type="subcellular location">
    <subcellularLocation>
        <location evidence="1">Membrane</location>
    </subcellularLocation>
</comment>
<evidence type="ECO:0000256" key="10">
    <source>
        <dbReference type="SAM" id="Phobius"/>
    </source>
</evidence>
<evidence type="ECO:0000256" key="6">
    <source>
        <dbReference type="ARBA" id="ARBA00022989"/>
    </source>
</evidence>
<evidence type="ECO:0000256" key="9">
    <source>
        <dbReference type="SAM" id="MobiDB-lite"/>
    </source>
</evidence>
<dbReference type="Gramene" id="AET6Gv20393100.12">
    <property type="protein sequence ID" value="AET6Gv20393100.12"/>
    <property type="gene ID" value="AET6Gv20393100"/>
</dbReference>
<feature type="region of interest" description="Disordered" evidence="9">
    <location>
        <begin position="310"/>
        <end position="329"/>
    </location>
</feature>
<proteinExistence type="predicted"/>
<dbReference type="InterPro" id="IPR001611">
    <property type="entry name" value="Leu-rich_rpt"/>
</dbReference>
<reference evidence="12" key="3">
    <citation type="journal article" date="2017" name="Nature">
        <title>Genome sequence of the progenitor of the wheat D genome Aegilops tauschii.</title>
        <authorList>
            <person name="Luo M.C."/>
            <person name="Gu Y.Q."/>
            <person name="Puiu D."/>
            <person name="Wang H."/>
            <person name="Twardziok S.O."/>
            <person name="Deal K.R."/>
            <person name="Huo N."/>
            <person name="Zhu T."/>
            <person name="Wang L."/>
            <person name="Wang Y."/>
            <person name="McGuire P.E."/>
            <person name="Liu S."/>
            <person name="Long H."/>
            <person name="Ramasamy R.K."/>
            <person name="Rodriguez J.C."/>
            <person name="Van S.L."/>
            <person name="Yuan L."/>
            <person name="Wang Z."/>
            <person name="Xia Z."/>
            <person name="Xiao L."/>
            <person name="Anderson O.D."/>
            <person name="Ouyang S."/>
            <person name="Liang Y."/>
            <person name="Zimin A.V."/>
            <person name="Pertea G."/>
            <person name="Qi P."/>
            <person name="Bennetzen J.L."/>
            <person name="Dai X."/>
            <person name="Dawson M.W."/>
            <person name="Muller H.G."/>
            <person name="Kugler K."/>
            <person name="Rivarola-Duarte L."/>
            <person name="Spannagl M."/>
            <person name="Mayer K.F.X."/>
            <person name="Lu F.H."/>
            <person name="Bevan M.W."/>
            <person name="Leroy P."/>
            <person name="Li P."/>
            <person name="You F.M."/>
            <person name="Sun Q."/>
            <person name="Liu Z."/>
            <person name="Lyons E."/>
            <person name="Wicker T."/>
            <person name="Salzberg S.L."/>
            <person name="Devos K.M."/>
            <person name="Dvorak J."/>
        </authorList>
    </citation>
    <scope>NUCLEOTIDE SEQUENCE [LARGE SCALE GENOMIC DNA]</scope>
    <source>
        <strain evidence="12">cv. AL8/78</strain>
    </source>
</reference>
<dbReference type="GO" id="GO:0016020">
    <property type="term" value="C:membrane"/>
    <property type="evidence" value="ECO:0007669"/>
    <property type="project" value="UniProtKB-SubCell"/>
</dbReference>
<dbReference type="EnsemblPlants" id="AET6Gv20393100.12">
    <property type="protein sequence ID" value="AET6Gv20393100.12"/>
    <property type="gene ID" value="AET6Gv20393100"/>
</dbReference>
<evidence type="ECO:0000256" key="7">
    <source>
        <dbReference type="ARBA" id="ARBA00023136"/>
    </source>
</evidence>
<feature type="compositionally biased region" description="Basic and acidic residues" evidence="9">
    <location>
        <begin position="267"/>
        <end position="276"/>
    </location>
</feature>
<dbReference type="GO" id="GO:0005524">
    <property type="term" value="F:ATP binding"/>
    <property type="evidence" value="ECO:0007669"/>
    <property type="project" value="InterPro"/>
</dbReference>
<feature type="compositionally biased region" description="Low complexity" evidence="9">
    <location>
        <begin position="150"/>
        <end position="191"/>
    </location>
</feature>